<evidence type="ECO:0000256" key="2">
    <source>
        <dbReference type="ARBA" id="ARBA00022490"/>
    </source>
</evidence>
<comment type="caution">
    <text evidence="10">The sequence shown here is derived from an EMBL/GenBank/DDBJ whole genome shotgun (WGS) entry which is preliminary data.</text>
</comment>
<keyword evidence="3 8" id="KW-0436">Ligase</keyword>
<feature type="binding site" evidence="8">
    <location>
        <begin position="27"/>
        <end position="32"/>
    </location>
    <ligand>
        <name>ATP</name>
        <dbReference type="ChEBI" id="CHEBI:30616"/>
    </ligand>
</feature>
<dbReference type="Pfam" id="PF01171">
    <property type="entry name" value="ATP_bind_3"/>
    <property type="match status" value="1"/>
</dbReference>
<comment type="domain">
    <text evidence="8">The N-terminal region contains the highly conserved SGGXDS motif, predicted to be a P-loop motif involved in ATP binding.</text>
</comment>
<dbReference type="InterPro" id="IPR012796">
    <property type="entry name" value="Lysidine-tRNA-synth_C"/>
</dbReference>
<dbReference type="PANTHER" id="PTHR43033:SF1">
    <property type="entry name" value="TRNA(ILE)-LYSIDINE SYNTHASE-RELATED"/>
    <property type="match status" value="1"/>
</dbReference>
<dbReference type="GO" id="GO:0005524">
    <property type="term" value="F:ATP binding"/>
    <property type="evidence" value="ECO:0007669"/>
    <property type="project" value="UniProtKB-UniRule"/>
</dbReference>
<dbReference type="GO" id="GO:0005737">
    <property type="term" value="C:cytoplasm"/>
    <property type="evidence" value="ECO:0007669"/>
    <property type="project" value="UniProtKB-SubCell"/>
</dbReference>
<dbReference type="InterPro" id="IPR014729">
    <property type="entry name" value="Rossmann-like_a/b/a_fold"/>
</dbReference>
<dbReference type="NCBIfam" id="TIGR02433">
    <property type="entry name" value="lysidine_TilS_C"/>
    <property type="match status" value="1"/>
</dbReference>
<evidence type="ECO:0000256" key="8">
    <source>
        <dbReference type="HAMAP-Rule" id="MF_01161"/>
    </source>
</evidence>
<accession>A0A3D8GK02</accession>
<dbReference type="SMART" id="SM00977">
    <property type="entry name" value="TilS_C"/>
    <property type="match status" value="1"/>
</dbReference>
<dbReference type="HAMAP" id="MF_01161">
    <property type="entry name" value="tRNA_Ile_lys_synt"/>
    <property type="match status" value="1"/>
</dbReference>
<keyword evidence="6 8" id="KW-0067">ATP-binding</keyword>
<keyword evidence="11" id="KW-1185">Reference proteome</keyword>
<comment type="similarity">
    <text evidence="8">Belongs to the tRNA(Ile)-lysidine synthase family.</text>
</comment>
<keyword evidence="5 8" id="KW-0547">Nucleotide-binding</keyword>
<evidence type="ECO:0000313" key="10">
    <source>
        <dbReference type="EMBL" id="RDU34785.1"/>
    </source>
</evidence>
<dbReference type="NCBIfam" id="TIGR02432">
    <property type="entry name" value="lysidine_TilS_N"/>
    <property type="match status" value="1"/>
</dbReference>
<dbReference type="EC" id="6.3.4.19" evidence="8"/>
<dbReference type="AlphaFoldDB" id="A0A3D8GK02"/>
<dbReference type="InterPro" id="IPR012094">
    <property type="entry name" value="tRNA_Ile_lys_synt"/>
</dbReference>
<evidence type="ECO:0000256" key="1">
    <source>
        <dbReference type="ARBA" id="ARBA00004496"/>
    </source>
</evidence>
<keyword evidence="4 8" id="KW-0819">tRNA processing</keyword>
<comment type="function">
    <text evidence="8">Ligates lysine onto the cytidine present at position 34 of the AUA codon-specific tRNA(Ile) that contains the anticodon CAU, in an ATP-dependent manner. Cytidine is converted to lysidine, thus changing the amino acid specificity of the tRNA from methionine to isoleucine.</text>
</comment>
<dbReference type="EMBL" id="QNQT01000018">
    <property type="protein sequence ID" value="RDU34785.1"/>
    <property type="molecule type" value="Genomic_DNA"/>
</dbReference>
<reference evidence="10 11" key="1">
    <citation type="submission" date="2018-07" db="EMBL/GenBank/DDBJ databases">
        <title>Bacillus sp. YLB-04 draft genome sequence.</title>
        <authorList>
            <person name="Yu L."/>
            <person name="Tang X."/>
        </authorList>
    </citation>
    <scope>NUCLEOTIDE SEQUENCE [LARGE SCALE GENOMIC DNA]</scope>
    <source>
        <strain evidence="10 11">YLB-04</strain>
    </source>
</reference>
<comment type="subcellular location">
    <subcellularLocation>
        <location evidence="1 8">Cytoplasm</location>
    </subcellularLocation>
</comment>
<dbReference type="Gene3D" id="3.30.465.60">
    <property type="match status" value="1"/>
</dbReference>
<keyword evidence="2 8" id="KW-0963">Cytoplasm</keyword>
<dbReference type="RefSeq" id="WP_115454068.1">
    <property type="nucleotide sequence ID" value="NZ_QNQT01000018.1"/>
</dbReference>
<evidence type="ECO:0000256" key="6">
    <source>
        <dbReference type="ARBA" id="ARBA00022840"/>
    </source>
</evidence>
<dbReference type="GO" id="GO:0032267">
    <property type="term" value="F:tRNA(Ile)-lysidine synthase activity"/>
    <property type="evidence" value="ECO:0007669"/>
    <property type="project" value="UniProtKB-EC"/>
</dbReference>
<gene>
    <name evidence="8 10" type="primary">tilS</name>
    <name evidence="10" type="ORF">DRW41_21525</name>
</gene>
<evidence type="ECO:0000256" key="7">
    <source>
        <dbReference type="ARBA" id="ARBA00048539"/>
    </source>
</evidence>
<name>A0A3D8GK02_9BACI</name>
<evidence type="ECO:0000256" key="3">
    <source>
        <dbReference type="ARBA" id="ARBA00022598"/>
    </source>
</evidence>
<feature type="domain" description="Lysidine-tRNA(Ile) synthetase C-terminal" evidence="9">
    <location>
        <begin position="384"/>
        <end position="457"/>
    </location>
</feature>
<dbReference type="SUPFAM" id="SSF56037">
    <property type="entry name" value="PheT/TilS domain"/>
    <property type="match status" value="1"/>
</dbReference>
<evidence type="ECO:0000313" key="11">
    <source>
        <dbReference type="Proteomes" id="UP000257144"/>
    </source>
</evidence>
<evidence type="ECO:0000256" key="5">
    <source>
        <dbReference type="ARBA" id="ARBA00022741"/>
    </source>
</evidence>
<dbReference type="SUPFAM" id="SSF52402">
    <property type="entry name" value="Adenine nucleotide alpha hydrolases-like"/>
    <property type="match status" value="1"/>
</dbReference>
<evidence type="ECO:0000259" key="9">
    <source>
        <dbReference type="SMART" id="SM00977"/>
    </source>
</evidence>
<dbReference type="InterPro" id="IPR011063">
    <property type="entry name" value="TilS/TtcA_N"/>
</dbReference>
<dbReference type="Pfam" id="PF11734">
    <property type="entry name" value="TilS_C"/>
    <property type="match status" value="1"/>
</dbReference>
<dbReference type="Pfam" id="PF09179">
    <property type="entry name" value="TilS"/>
    <property type="match status" value="1"/>
</dbReference>
<proteinExistence type="inferred from homology"/>
<dbReference type="Proteomes" id="UP000257144">
    <property type="component" value="Unassembled WGS sequence"/>
</dbReference>
<dbReference type="CDD" id="cd01992">
    <property type="entry name" value="TilS_N"/>
    <property type="match status" value="1"/>
</dbReference>
<dbReference type="Gene3D" id="3.40.50.620">
    <property type="entry name" value="HUPs"/>
    <property type="match status" value="1"/>
</dbReference>
<comment type="catalytic activity">
    <reaction evidence="7 8">
        <text>cytidine(34) in tRNA(Ile2) + L-lysine + ATP = lysidine(34) in tRNA(Ile2) + AMP + diphosphate + H(+)</text>
        <dbReference type="Rhea" id="RHEA:43744"/>
        <dbReference type="Rhea" id="RHEA-COMP:10625"/>
        <dbReference type="Rhea" id="RHEA-COMP:10670"/>
        <dbReference type="ChEBI" id="CHEBI:15378"/>
        <dbReference type="ChEBI" id="CHEBI:30616"/>
        <dbReference type="ChEBI" id="CHEBI:32551"/>
        <dbReference type="ChEBI" id="CHEBI:33019"/>
        <dbReference type="ChEBI" id="CHEBI:82748"/>
        <dbReference type="ChEBI" id="CHEBI:83665"/>
        <dbReference type="ChEBI" id="CHEBI:456215"/>
        <dbReference type="EC" id="6.3.4.19"/>
    </reaction>
</comment>
<evidence type="ECO:0000256" key="4">
    <source>
        <dbReference type="ARBA" id="ARBA00022694"/>
    </source>
</evidence>
<organism evidence="10 11">
    <name type="scientific">Neobacillus piezotolerans</name>
    <dbReference type="NCBI Taxonomy" id="2259171"/>
    <lineage>
        <taxon>Bacteria</taxon>
        <taxon>Bacillati</taxon>
        <taxon>Bacillota</taxon>
        <taxon>Bacilli</taxon>
        <taxon>Bacillales</taxon>
        <taxon>Bacillaceae</taxon>
        <taxon>Neobacillus</taxon>
    </lineage>
</organism>
<dbReference type="SUPFAM" id="SSF82829">
    <property type="entry name" value="MesJ substrate recognition domain-like"/>
    <property type="match status" value="1"/>
</dbReference>
<dbReference type="PANTHER" id="PTHR43033">
    <property type="entry name" value="TRNA(ILE)-LYSIDINE SYNTHASE-RELATED"/>
    <property type="match status" value="1"/>
</dbReference>
<dbReference type="GO" id="GO:0006400">
    <property type="term" value="P:tRNA modification"/>
    <property type="evidence" value="ECO:0007669"/>
    <property type="project" value="UniProtKB-UniRule"/>
</dbReference>
<dbReference type="InterPro" id="IPR012795">
    <property type="entry name" value="tRNA_Ile_lys_synt_N"/>
</dbReference>
<dbReference type="InterPro" id="IPR015262">
    <property type="entry name" value="tRNA_Ile_lys_synt_subst-bd"/>
</dbReference>
<sequence>MLEEKTEAILKRKSVSLKGASILVGVSGGPDSMALLHYLWERKNSLGMELAAAHVDHMFRGDESLGDALFVKNYCEGRGIPFEMARVNVPELISLTGKNSQEAARDARYGFFREQMEKRRYTFLALAHHGDDQMETILMRLNRGTTGRGRAGIPFMRPFQNGLIIRPFLGSSREEILDYCRRKGIEYRIDPSNQKDVYSRNRFRKTLLPFLKKENPHAHEHFQRFSEEIESDEAYLEELAASRMVTVIKSRERGKVVLDILAFLGMPMPLQRRGIQLILNYLYEGKHDSLAAVHIDQVISLLNRPHPSGKLNFPGGLNVTRSYSECIIHFGRLEKMAFRIEMDHPGKAVLPTGAVVSIELALDAEQGAGPGCSYLPVSEVSFPLIIRTKENGDRMTLKGMEGTRKLKDIFIDNKVPVSERETWPVIMDSAGRIVWLPGLKKSALDSAGNPRDGYLKLLYNKKPTSGGHM</sequence>
<protein>
    <recommendedName>
        <fullName evidence="8">tRNA(Ile)-lysidine synthase</fullName>
        <ecNumber evidence="8">6.3.4.19</ecNumber>
    </recommendedName>
    <alternativeName>
        <fullName evidence="8">tRNA(Ile)-2-lysyl-cytidine synthase</fullName>
    </alternativeName>
    <alternativeName>
        <fullName evidence="8">tRNA(Ile)-lysidine synthetase</fullName>
    </alternativeName>
</protein>
<dbReference type="OrthoDB" id="9807403at2"/>